<feature type="domain" description="N-terminal" evidence="1">
    <location>
        <begin position="23"/>
        <end position="87"/>
    </location>
</feature>
<name>A0A1H3M6J6_9PROT</name>
<reference evidence="2 3" key="1">
    <citation type="submission" date="2016-10" db="EMBL/GenBank/DDBJ databases">
        <authorList>
            <person name="de Groot N.N."/>
        </authorList>
    </citation>
    <scope>NUCLEOTIDE SEQUENCE [LARGE SCALE GENOMIC DNA]</scope>
    <source>
        <strain evidence="2 3">Nm1</strain>
    </source>
</reference>
<evidence type="ECO:0000259" key="1">
    <source>
        <dbReference type="Pfam" id="PF08401"/>
    </source>
</evidence>
<dbReference type="GO" id="GO:0003697">
    <property type="term" value="F:single-stranded DNA binding"/>
    <property type="evidence" value="ECO:0007669"/>
    <property type="project" value="InterPro"/>
</dbReference>
<dbReference type="STRING" id="44576.SAMN05421881_10575"/>
<gene>
    <name evidence="2" type="ORF">SAMN05421881_10575</name>
</gene>
<dbReference type="RefSeq" id="WP_176974025.1">
    <property type="nucleotide sequence ID" value="NZ_FNOY01000057.1"/>
</dbReference>
<dbReference type="EMBL" id="FNOY01000057">
    <property type="protein sequence ID" value="SDY72357.1"/>
    <property type="molecule type" value="Genomic_DNA"/>
</dbReference>
<keyword evidence="3" id="KW-1185">Reference proteome</keyword>
<dbReference type="Proteomes" id="UP000198640">
    <property type="component" value="Unassembled WGS sequence"/>
</dbReference>
<dbReference type="Pfam" id="PF08401">
    <property type="entry name" value="ArdcN"/>
    <property type="match status" value="1"/>
</dbReference>
<accession>A0A1H3M6J6</accession>
<evidence type="ECO:0000313" key="2">
    <source>
        <dbReference type="EMBL" id="SDY72357.1"/>
    </source>
</evidence>
<dbReference type="InterPro" id="IPR013610">
    <property type="entry name" value="ArdC_N"/>
</dbReference>
<evidence type="ECO:0000313" key="3">
    <source>
        <dbReference type="Proteomes" id="UP000198640"/>
    </source>
</evidence>
<proteinExistence type="predicted"/>
<dbReference type="AlphaFoldDB" id="A0A1H3M6J6"/>
<organism evidence="2 3">
    <name type="scientific">Nitrosomonas halophila</name>
    <dbReference type="NCBI Taxonomy" id="44576"/>
    <lineage>
        <taxon>Bacteria</taxon>
        <taxon>Pseudomonadati</taxon>
        <taxon>Pseudomonadota</taxon>
        <taxon>Betaproteobacteria</taxon>
        <taxon>Nitrosomonadales</taxon>
        <taxon>Nitrosomonadaceae</taxon>
        <taxon>Nitrosomonas</taxon>
    </lineage>
</organism>
<sequence length="277" mass="30657">MHTPDWKQLLADALTLPGRLSAAYSMFHNYSISNRLWAIAQLEARGLPISPIASYNGWKKFGRQVKKGEKALSLLMPRMYRKKDASGALTDPEDIRIGFMVRNHWFSLDQTEGEAYEPDLLIPEWSRVAALDALGLREEVFSDMNGNKMGYSVPCEGVIAVNPLNPLPWKTRFHEIAHCLLHTEAAMLSDDQVLDDSLIEVEAESVAYLCCASLGLPGLAESRGYIQHWMQGTESKRLTGKNIQRIFGAADKILSAGKPAQPESGICGQAMQAADLP</sequence>
<protein>
    <submittedName>
        <fullName evidence="2">Antirestriction protein ArdC</fullName>
    </submittedName>
</protein>